<accession>A0ABT3CP83</accession>
<dbReference type="InterPro" id="IPR008949">
    <property type="entry name" value="Isoprenoid_synthase_dom_sf"/>
</dbReference>
<dbReference type="SUPFAM" id="SSF48576">
    <property type="entry name" value="Terpenoid synthases"/>
    <property type="match status" value="1"/>
</dbReference>
<dbReference type="InterPro" id="IPR033904">
    <property type="entry name" value="Trans_IPPS_HH"/>
</dbReference>
<dbReference type="PANTHER" id="PTHR31480">
    <property type="entry name" value="BIFUNCTIONAL LYCOPENE CYCLASE/PHYTOENE SYNTHASE"/>
    <property type="match status" value="1"/>
</dbReference>
<dbReference type="Gene3D" id="1.10.600.10">
    <property type="entry name" value="Farnesyl Diphosphate Synthase"/>
    <property type="match status" value="1"/>
</dbReference>
<comment type="caution">
    <text evidence="2">The sequence shown here is derived from an EMBL/GenBank/DDBJ whole genome shotgun (WGS) entry which is preliminary data.</text>
</comment>
<evidence type="ECO:0000313" key="3">
    <source>
        <dbReference type="Proteomes" id="UP001300692"/>
    </source>
</evidence>
<dbReference type="SFLD" id="SFLDS00005">
    <property type="entry name" value="Isoprenoid_Synthase_Type_I"/>
    <property type="match status" value="1"/>
</dbReference>
<protein>
    <submittedName>
        <fullName evidence="2">Phytoene/squalene synthase family protein</fullName>
    </submittedName>
</protein>
<name>A0ABT3CP83_9BACT</name>
<sequence>MKSIYDEVSFKSSKLVTRRYSTSFSLGIYFLHSSIHDAIYSIYGFVRLADEIVDSFHGFDKNQMMSQIRKETVEAIENKISINPILNSFQATVNQYNIEWELIDLFLKSMEADLRKEKHDMASFEEYILGSAEVVGLMCLRVFTNNDRDMYDHLKPSAMKLGSAFQKVNFLRDLKADYQDLGRSYFPDVDLSNFREEEKQQIQESILQDFDDALVGIKQLPSNSKLGVYLAYIYYKRLFVKITKLPANRIMTERIRISNGYKLGLMINSFFKYQFNII</sequence>
<dbReference type="CDD" id="cd00683">
    <property type="entry name" value="Trans_IPPS_HH"/>
    <property type="match status" value="1"/>
</dbReference>
<dbReference type="InterPro" id="IPR019845">
    <property type="entry name" value="Squalene/phytoene_synthase_CS"/>
</dbReference>
<dbReference type="SFLD" id="SFLDG01018">
    <property type="entry name" value="Squalene/Phytoene_Synthase_Lik"/>
    <property type="match status" value="1"/>
</dbReference>
<organism evidence="2 3">
    <name type="scientific">Reichenbachiella ulvae</name>
    <dbReference type="NCBI Taxonomy" id="2980104"/>
    <lineage>
        <taxon>Bacteria</taxon>
        <taxon>Pseudomonadati</taxon>
        <taxon>Bacteroidota</taxon>
        <taxon>Cytophagia</taxon>
        <taxon>Cytophagales</taxon>
        <taxon>Reichenbachiellaceae</taxon>
        <taxon>Reichenbachiella</taxon>
    </lineage>
</organism>
<dbReference type="InterPro" id="IPR002060">
    <property type="entry name" value="Squ/phyt_synthse"/>
</dbReference>
<evidence type="ECO:0000313" key="2">
    <source>
        <dbReference type="EMBL" id="MCV9385417.1"/>
    </source>
</evidence>
<dbReference type="Proteomes" id="UP001300692">
    <property type="component" value="Unassembled WGS sequence"/>
</dbReference>
<dbReference type="EMBL" id="JAOYOD010000001">
    <property type="protein sequence ID" value="MCV9385417.1"/>
    <property type="molecule type" value="Genomic_DNA"/>
</dbReference>
<dbReference type="Pfam" id="PF00494">
    <property type="entry name" value="SQS_PSY"/>
    <property type="match status" value="1"/>
</dbReference>
<dbReference type="RefSeq" id="WP_264136206.1">
    <property type="nucleotide sequence ID" value="NZ_JAOYOD010000001.1"/>
</dbReference>
<keyword evidence="1" id="KW-0808">Transferase</keyword>
<keyword evidence="3" id="KW-1185">Reference proteome</keyword>
<reference evidence="2 3" key="1">
    <citation type="submission" date="2022-10" db="EMBL/GenBank/DDBJ databases">
        <title>Comparative genomics and taxonomic characterization of three novel marine species of genus Reichenbachiella exhibiting antioxidant and polysaccharide degradation activities.</title>
        <authorList>
            <person name="Muhammad N."/>
            <person name="Lee Y.-J."/>
            <person name="Ko J."/>
            <person name="Kim S.-G."/>
        </authorList>
    </citation>
    <scope>NUCLEOTIDE SEQUENCE [LARGE SCALE GENOMIC DNA]</scope>
    <source>
        <strain evidence="2 3">ABR2-5</strain>
    </source>
</reference>
<proteinExistence type="predicted"/>
<evidence type="ECO:0000256" key="1">
    <source>
        <dbReference type="ARBA" id="ARBA00022679"/>
    </source>
</evidence>
<gene>
    <name evidence="2" type="ORF">N7U62_02020</name>
</gene>
<dbReference type="PROSITE" id="PS01045">
    <property type="entry name" value="SQUALEN_PHYTOEN_SYN_2"/>
    <property type="match status" value="1"/>
</dbReference>